<dbReference type="GO" id="GO:0016787">
    <property type="term" value="F:hydrolase activity"/>
    <property type="evidence" value="ECO:0007669"/>
    <property type="project" value="UniProtKB-KW"/>
</dbReference>
<dbReference type="SUPFAM" id="SSF56601">
    <property type="entry name" value="beta-lactamase/transpeptidase-like"/>
    <property type="match status" value="1"/>
</dbReference>
<dbReference type="Proteomes" id="UP001595776">
    <property type="component" value="Unassembled WGS sequence"/>
</dbReference>
<feature type="signal peptide" evidence="1">
    <location>
        <begin position="1"/>
        <end position="23"/>
    </location>
</feature>
<dbReference type="InterPro" id="IPR050491">
    <property type="entry name" value="AmpC-like"/>
</dbReference>
<keyword evidence="4" id="KW-1185">Reference proteome</keyword>
<dbReference type="Gene3D" id="3.40.710.10">
    <property type="entry name" value="DD-peptidase/beta-lactamase superfamily"/>
    <property type="match status" value="1"/>
</dbReference>
<dbReference type="RefSeq" id="WP_068146533.1">
    <property type="nucleotide sequence ID" value="NZ_JBHSCR010000017.1"/>
</dbReference>
<reference evidence="4" key="1">
    <citation type="journal article" date="2019" name="Int. J. Syst. Evol. Microbiol.">
        <title>The Global Catalogue of Microorganisms (GCM) 10K type strain sequencing project: providing services to taxonomists for standard genome sequencing and annotation.</title>
        <authorList>
            <consortium name="The Broad Institute Genomics Platform"/>
            <consortium name="The Broad Institute Genome Sequencing Center for Infectious Disease"/>
            <person name="Wu L."/>
            <person name="Ma J."/>
        </authorList>
    </citation>
    <scope>NUCLEOTIDE SEQUENCE [LARGE SCALE GENOMIC DNA]</scope>
    <source>
        <strain evidence="4">CGMCC 1.15304</strain>
    </source>
</reference>
<dbReference type="InterPro" id="IPR012338">
    <property type="entry name" value="Beta-lactam/transpept-like"/>
</dbReference>
<feature type="chain" id="PRO_5046438443" evidence="1">
    <location>
        <begin position="24"/>
        <end position="468"/>
    </location>
</feature>
<evidence type="ECO:0000259" key="2">
    <source>
        <dbReference type="Pfam" id="PF00144"/>
    </source>
</evidence>
<evidence type="ECO:0000313" key="3">
    <source>
        <dbReference type="EMBL" id="MFC4349454.1"/>
    </source>
</evidence>
<dbReference type="PANTHER" id="PTHR46825:SF12">
    <property type="entry name" value="PENICILLIN-BINDING PROTEIN 4"/>
    <property type="match status" value="1"/>
</dbReference>
<comment type="caution">
    <text evidence="3">The sequence shown here is derived from an EMBL/GenBank/DDBJ whole genome shotgun (WGS) entry which is preliminary data.</text>
</comment>
<dbReference type="EC" id="3.-.-.-" evidence="3"/>
<gene>
    <name evidence="3" type="ORF">ACFO5Q_16495</name>
</gene>
<accession>A0ABV8UEX6</accession>
<dbReference type="InterPro" id="IPR001466">
    <property type="entry name" value="Beta-lactam-related"/>
</dbReference>
<dbReference type="Pfam" id="PF00144">
    <property type="entry name" value="Beta-lactamase"/>
    <property type="match status" value="1"/>
</dbReference>
<name>A0ABV8UEX6_9PROT</name>
<evidence type="ECO:0000256" key="1">
    <source>
        <dbReference type="SAM" id="SignalP"/>
    </source>
</evidence>
<sequence>MPCLSRLAAIGCALFLSILPAQAETLEQAVEYGLVPAVHVSGTPQRFDLIDRMDWYHVPALSLAVIDGGKVVFARAYGDSVTTDTLFQSASLSKPVTAVGVMRLVDQGKLDLDTDITRYLTSWTLPGGVQSAEKPATIRGILAHTAGFTVHGFDGYAPGEPVPTMVQILSGVAPANSGAILIDKTPGESWRYSGGGYVVLQQLLEDVTGENFSALMQAEVLSPAGMTGSSFAQLLPAPKQQLQAKAHDHLGRERPTHVYPEEAPAGLWTTPTELSRLLIDVMASVRGEKGILTSEAATEMAKQQTEGMGLGFASDGEGENLRLSHGGSNKGFKALMFAYPDRDQGFVLMTNGDGGTHLQLEVGRALAAHFGWPDMAPKTADMAALTNADAAVIEGNYWIEKYGFGFTLKQVGDGYVVTTGRGSRYLAYPTGDGSFIFREDGQPMKLLRGDDGAVSLELWGAVATKKLN</sequence>
<keyword evidence="3" id="KW-0378">Hydrolase</keyword>
<keyword evidence="1" id="KW-0732">Signal</keyword>
<protein>
    <submittedName>
        <fullName evidence="3">Serine hydrolase domain-containing protein</fullName>
        <ecNumber evidence="3">3.-.-.-</ecNumber>
    </submittedName>
</protein>
<feature type="domain" description="Beta-lactamase-related" evidence="2">
    <location>
        <begin position="52"/>
        <end position="357"/>
    </location>
</feature>
<organism evidence="3 4">
    <name type="scientific">Kordiimonas lipolytica</name>
    <dbReference type="NCBI Taxonomy" id="1662421"/>
    <lineage>
        <taxon>Bacteria</taxon>
        <taxon>Pseudomonadati</taxon>
        <taxon>Pseudomonadota</taxon>
        <taxon>Alphaproteobacteria</taxon>
        <taxon>Kordiimonadales</taxon>
        <taxon>Kordiimonadaceae</taxon>
        <taxon>Kordiimonas</taxon>
    </lineage>
</organism>
<dbReference type="EMBL" id="JBHSCR010000017">
    <property type="protein sequence ID" value="MFC4349454.1"/>
    <property type="molecule type" value="Genomic_DNA"/>
</dbReference>
<proteinExistence type="predicted"/>
<dbReference type="PANTHER" id="PTHR46825">
    <property type="entry name" value="D-ALANYL-D-ALANINE-CARBOXYPEPTIDASE/ENDOPEPTIDASE AMPH"/>
    <property type="match status" value="1"/>
</dbReference>
<evidence type="ECO:0000313" key="4">
    <source>
        <dbReference type="Proteomes" id="UP001595776"/>
    </source>
</evidence>